<dbReference type="OrthoDB" id="9803832at2"/>
<keyword evidence="1" id="KW-1133">Transmembrane helix</keyword>
<accession>A0A652NDH7</accession>
<dbReference type="Pfam" id="PF06993">
    <property type="entry name" value="DUF1304"/>
    <property type="match status" value="1"/>
</dbReference>
<dbReference type="EMBL" id="SDGY01000010">
    <property type="protein sequence ID" value="TYC45971.1"/>
    <property type="molecule type" value="Genomic_DNA"/>
</dbReference>
<dbReference type="InterPro" id="IPR009732">
    <property type="entry name" value="DUF1304"/>
</dbReference>
<organism evidence="2 3">
    <name type="scientific">Leuconostoc litchii</name>
    <dbReference type="NCBI Taxonomy" id="1981069"/>
    <lineage>
        <taxon>Bacteria</taxon>
        <taxon>Bacillati</taxon>
        <taxon>Bacillota</taxon>
        <taxon>Bacilli</taxon>
        <taxon>Lactobacillales</taxon>
        <taxon>Lactobacillaceae</taxon>
        <taxon>Leuconostoc</taxon>
    </lineage>
</organism>
<feature type="transmembrane region" description="Helical" evidence="1">
    <location>
        <begin position="103"/>
        <end position="120"/>
    </location>
</feature>
<name>A0A652NDH7_9LACO</name>
<feature type="transmembrane region" description="Helical" evidence="1">
    <location>
        <begin position="79"/>
        <end position="96"/>
    </location>
</feature>
<keyword evidence="1" id="KW-0812">Transmembrane</keyword>
<feature type="transmembrane region" description="Helical" evidence="1">
    <location>
        <begin position="56"/>
        <end position="73"/>
    </location>
</feature>
<sequence>MNILINTLSILVAIEFFYIMFLETFATTSKATGKTFSMTAKDLANKKVQMLFKNQGIYNGLIGIGILYAVIFTANSRTLLIPMMVYIVLVGLYGSLSSGNKMIVVKQAGLAIITLILMLLS</sequence>
<dbReference type="PANTHER" id="PTHR38446">
    <property type="entry name" value="BLL0914 PROTEIN"/>
    <property type="match status" value="1"/>
</dbReference>
<gene>
    <name evidence="2" type="ORF">ESZ47_08915</name>
</gene>
<proteinExistence type="predicted"/>
<comment type="caution">
    <text evidence="2">The sequence shown here is derived from an EMBL/GenBank/DDBJ whole genome shotgun (WGS) entry which is preliminary data.</text>
</comment>
<feature type="transmembrane region" description="Helical" evidence="1">
    <location>
        <begin position="6"/>
        <end position="26"/>
    </location>
</feature>
<keyword evidence="3" id="KW-1185">Reference proteome</keyword>
<protein>
    <submittedName>
        <fullName evidence="2">DUF1304 domain-containing protein</fullName>
    </submittedName>
</protein>
<evidence type="ECO:0000313" key="3">
    <source>
        <dbReference type="Proteomes" id="UP000442244"/>
    </source>
</evidence>
<dbReference type="PANTHER" id="PTHR38446:SF1">
    <property type="entry name" value="BLL0914 PROTEIN"/>
    <property type="match status" value="1"/>
</dbReference>
<dbReference type="AlphaFoldDB" id="A0A652NDH7"/>
<evidence type="ECO:0000256" key="1">
    <source>
        <dbReference type="SAM" id="Phobius"/>
    </source>
</evidence>
<evidence type="ECO:0000313" key="2">
    <source>
        <dbReference type="EMBL" id="TYC45971.1"/>
    </source>
</evidence>
<keyword evidence="1" id="KW-0472">Membrane</keyword>
<dbReference type="RefSeq" id="WP_148606633.1">
    <property type="nucleotide sequence ID" value="NZ_BSUV01000001.1"/>
</dbReference>
<dbReference type="Proteomes" id="UP000442244">
    <property type="component" value="Unassembled WGS sequence"/>
</dbReference>
<reference evidence="2 3" key="1">
    <citation type="submission" date="2019-01" db="EMBL/GenBank/DDBJ databases">
        <title>Leuconostoc litchii sp. nov., a novel lactic acid bacterium isolated from lychee.</title>
        <authorList>
            <person name="Wang L.-T."/>
        </authorList>
    </citation>
    <scope>NUCLEOTIDE SEQUENCE [LARGE SCALE GENOMIC DNA]</scope>
    <source>
        <strain evidence="2 3">MB7</strain>
    </source>
</reference>